<sequence length="41" mass="4769">MREILLLAVVAAAFVIGRLGVEVAFPDRRRKERRKFRSGRK</sequence>
<gene>
    <name evidence="1" type="ORF">BRYFOR_06159</name>
</gene>
<protein>
    <submittedName>
        <fullName evidence="1">Uncharacterized protein</fullName>
    </submittedName>
</protein>
<organism evidence="1 2">
    <name type="scientific">Marvinbryantia formatexigens DSM 14469</name>
    <dbReference type="NCBI Taxonomy" id="478749"/>
    <lineage>
        <taxon>Bacteria</taxon>
        <taxon>Bacillati</taxon>
        <taxon>Bacillota</taxon>
        <taxon>Clostridia</taxon>
        <taxon>Lachnospirales</taxon>
        <taxon>Lachnospiraceae</taxon>
        <taxon>Marvinbryantia</taxon>
    </lineage>
</organism>
<dbReference type="STRING" id="168384.SAMN05660368_00496"/>
<evidence type="ECO:0000313" key="1">
    <source>
        <dbReference type="EMBL" id="EET61965.1"/>
    </source>
</evidence>
<dbReference type="EMBL" id="ACCL02000004">
    <property type="protein sequence ID" value="EET61965.1"/>
    <property type="molecule type" value="Genomic_DNA"/>
</dbReference>
<dbReference type="Proteomes" id="UP000005561">
    <property type="component" value="Unassembled WGS sequence"/>
</dbReference>
<comment type="caution">
    <text evidence="1">The sequence shown here is derived from an EMBL/GenBank/DDBJ whole genome shotgun (WGS) entry which is preliminary data.</text>
</comment>
<keyword evidence="2" id="KW-1185">Reference proteome</keyword>
<dbReference type="RefSeq" id="WP_006860954.1">
    <property type="nucleotide sequence ID" value="NZ_ACCL02000004.1"/>
</dbReference>
<proteinExistence type="predicted"/>
<name>C6LC12_9FIRM</name>
<dbReference type="AlphaFoldDB" id="C6LC12"/>
<reference evidence="1" key="1">
    <citation type="submission" date="2009-07" db="EMBL/GenBank/DDBJ databases">
        <authorList>
            <person name="Weinstock G."/>
            <person name="Sodergren E."/>
            <person name="Clifton S."/>
            <person name="Fulton L."/>
            <person name="Fulton B."/>
            <person name="Courtney L."/>
            <person name="Fronick C."/>
            <person name="Harrison M."/>
            <person name="Strong C."/>
            <person name="Farmer C."/>
            <person name="Delahaunty K."/>
            <person name="Markovic C."/>
            <person name="Hall O."/>
            <person name="Minx P."/>
            <person name="Tomlinson C."/>
            <person name="Mitreva M."/>
            <person name="Nelson J."/>
            <person name="Hou S."/>
            <person name="Wollam A."/>
            <person name="Pepin K.H."/>
            <person name="Johnson M."/>
            <person name="Bhonagiri V."/>
            <person name="Nash W.E."/>
            <person name="Warren W."/>
            <person name="Chinwalla A."/>
            <person name="Mardis E.R."/>
            <person name="Wilson R.K."/>
        </authorList>
    </citation>
    <scope>NUCLEOTIDE SEQUENCE [LARGE SCALE GENOMIC DNA]</scope>
    <source>
        <strain evidence="1">DSM 14469</strain>
    </source>
</reference>
<evidence type="ECO:0000313" key="2">
    <source>
        <dbReference type="Proteomes" id="UP000005561"/>
    </source>
</evidence>
<accession>C6LC12</accession>